<keyword evidence="2" id="KW-0812">Transmembrane</keyword>
<proteinExistence type="predicted"/>
<keyword evidence="2" id="KW-0472">Membrane</keyword>
<accession>A0A2W5QP65</accession>
<dbReference type="InterPro" id="IPR036366">
    <property type="entry name" value="PGBDSf"/>
</dbReference>
<evidence type="ECO:0000313" key="4">
    <source>
        <dbReference type="EMBL" id="PZQ78774.1"/>
    </source>
</evidence>
<dbReference type="SUPFAM" id="SSF47090">
    <property type="entry name" value="PGBD-like"/>
    <property type="match status" value="1"/>
</dbReference>
<feature type="region of interest" description="Disordered" evidence="1">
    <location>
        <begin position="62"/>
        <end position="126"/>
    </location>
</feature>
<reference evidence="4 5" key="1">
    <citation type="submission" date="2017-08" db="EMBL/GenBank/DDBJ databases">
        <title>Infants hospitalized years apart are colonized by the same room-sourced microbial strains.</title>
        <authorList>
            <person name="Brooks B."/>
            <person name="Olm M.R."/>
            <person name="Firek B.A."/>
            <person name="Baker R."/>
            <person name="Thomas B.C."/>
            <person name="Morowitz M.J."/>
            <person name="Banfield J.F."/>
        </authorList>
    </citation>
    <scope>NUCLEOTIDE SEQUENCE [LARGE SCALE GENOMIC DNA]</scope>
    <source>
        <strain evidence="4">S2_005_001_R2_27</strain>
    </source>
</reference>
<evidence type="ECO:0000313" key="5">
    <source>
        <dbReference type="Proteomes" id="UP000248887"/>
    </source>
</evidence>
<feature type="compositionally biased region" description="Pro residues" evidence="1">
    <location>
        <begin position="98"/>
        <end position="109"/>
    </location>
</feature>
<name>A0A2W5QP65_ANCNO</name>
<dbReference type="InterPro" id="IPR002477">
    <property type="entry name" value="Peptidoglycan-bd-like"/>
</dbReference>
<gene>
    <name evidence="4" type="ORF">DI549_21905</name>
</gene>
<dbReference type="EMBL" id="QFQD01000120">
    <property type="protein sequence ID" value="PZQ78774.1"/>
    <property type="molecule type" value="Genomic_DNA"/>
</dbReference>
<evidence type="ECO:0000256" key="2">
    <source>
        <dbReference type="SAM" id="Phobius"/>
    </source>
</evidence>
<feature type="compositionally biased region" description="Low complexity" evidence="1">
    <location>
        <begin position="80"/>
        <end position="97"/>
    </location>
</feature>
<sequence length="233" mass="23927">MPRSYASDLLVDDIDLDAERIAGRPYRSGRRRSDLFMVVLAAGVSAAILFNALMMQGPRREGAAVPLPASPTSAMRQISAPSPNAAAPAASAPAAAPALPPEAATPPVPADTVAAAPRPPVKPPVPPKPAAIPAAAPVATAPAGMVPPANVIPAAPATSVTPPAPVAASARVMEVQKALARLGYGPIRIDGRVSDSTRDAIQRFERDRRMPITGEVSDRLVRALNEVAGFSIQ</sequence>
<evidence type="ECO:0000259" key="3">
    <source>
        <dbReference type="Pfam" id="PF01471"/>
    </source>
</evidence>
<feature type="domain" description="Peptidoglycan binding-like" evidence="3">
    <location>
        <begin position="170"/>
        <end position="224"/>
    </location>
</feature>
<dbReference type="Gene3D" id="1.10.101.10">
    <property type="entry name" value="PGBD-like superfamily/PGBD"/>
    <property type="match status" value="1"/>
</dbReference>
<protein>
    <submittedName>
        <fullName evidence="4">Peptidoglycan-binding protein</fullName>
    </submittedName>
</protein>
<evidence type="ECO:0000256" key="1">
    <source>
        <dbReference type="SAM" id="MobiDB-lite"/>
    </source>
</evidence>
<organism evidence="4 5">
    <name type="scientific">Ancylobacter novellus</name>
    <name type="common">Thiobacillus novellus</name>
    <dbReference type="NCBI Taxonomy" id="921"/>
    <lineage>
        <taxon>Bacteria</taxon>
        <taxon>Pseudomonadati</taxon>
        <taxon>Pseudomonadota</taxon>
        <taxon>Alphaproteobacteria</taxon>
        <taxon>Hyphomicrobiales</taxon>
        <taxon>Xanthobacteraceae</taxon>
        <taxon>Ancylobacter</taxon>
    </lineage>
</organism>
<dbReference type="Proteomes" id="UP000248887">
    <property type="component" value="Unassembled WGS sequence"/>
</dbReference>
<dbReference type="InterPro" id="IPR036365">
    <property type="entry name" value="PGBD-like_sf"/>
</dbReference>
<dbReference type="Pfam" id="PF01471">
    <property type="entry name" value="PG_binding_1"/>
    <property type="match status" value="1"/>
</dbReference>
<comment type="caution">
    <text evidence="4">The sequence shown here is derived from an EMBL/GenBank/DDBJ whole genome shotgun (WGS) entry which is preliminary data.</text>
</comment>
<dbReference type="AlphaFoldDB" id="A0A2W5QP65"/>
<keyword evidence="2" id="KW-1133">Transmembrane helix</keyword>
<feature type="transmembrane region" description="Helical" evidence="2">
    <location>
        <begin position="35"/>
        <end position="53"/>
    </location>
</feature>
<feature type="compositionally biased region" description="Pro residues" evidence="1">
    <location>
        <begin position="117"/>
        <end position="126"/>
    </location>
</feature>